<proteinExistence type="predicted"/>
<dbReference type="PANTHER" id="PTHR21402">
    <property type="entry name" value="GAMETOCYTE SPECIFIC FACTOR 1-RELATED"/>
    <property type="match status" value="1"/>
</dbReference>
<dbReference type="InterPro" id="IPR051591">
    <property type="entry name" value="UPF0224_FAM112_RNA_Proc"/>
</dbReference>
<dbReference type="Pfam" id="PF05253">
    <property type="entry name" value="zf-U11-48K"/>
    <property type="match status" value="1"/>
</dbReference>
<sequence length="649" mass="74747">MENSLQFLPPPPPPPSSTISTVLESLNNLLSFQIPLPPKPFNSNLIQCPFNPTHRMPPSSLFLHHLRCPSSPRLIPDLHRLLHSLTYPTTLNTTTNHSHIPLTFSLDFLSNFFYNNCPAAVTLSDPQNVNTSITLPRVLSNECVDSRDSQIVKLNYETLYTSILPSHYCAISREIESWNDFPNAYSNKVLSAISGIGIAKECDLRNWVIVNSPRYGVVIDTPMQQHIFLLCCLCFKSISREAFVSKEKQCLQLDCPILNQALTWLVSQVSILYGTINGKLFVLNFMKNCILAGVSGLLLFQPQNSDTNNVGMKDAKPDAHPEEKTNWIVNNKVFLSQVAAAVAALHERSLLERKIKEFWFSQQPSNYQRASEHYYLSERANEERKKRADFRPLIDHDGLHGQQSSNQETSREKTREELLAEERDYKRRRMSYRGKKMKTSAVQVMRDVIEEYMERITQVGGDESPFSKESGLHPCKPPSSHDIPMEANYSRKDNHDSPAVRISNPSYNGKHSRTNYWDKSKPVEDAFSRNYKQRRQEHYRSHDYAEDQMNTGQGKYHRDHASKSPERHRTHSRPHERSSHHSSRKKYDHLSGTKDRQQSDSHRNDISDSVLKNAFSDRYIPSDSHDVRDDDTFSHAKFNKPDKLKERHY</sequence>
<comment type="caution">
    <text evidence="6">The sequence shown here is derived from an EMBL/GenBank/DDBJ whole genome shotgun (WGS) entry which is preliminary data.</text>
</comment>
<gene>
    <name evidence="6" type="ORF">LLUT_LOCUS22107</name>
</gene>
<keyword evidence="2" id="KW-0863">Zinc-finger</keyword>
<protein>
    <recommendedName>
        <fullName evidence="5">CHHC U11-48K-type domain-containing protein</fullName>
    </recommendedName>
</protein>
<organism evidence="6 7">
    <name type="scientific">Lupinus luteus</name>
    <name type="common">European yellow lupine</name>
    <dbReference type="NCBI Taxonomy" id="3873"/>
    <lineage>
        <taxon>Eukaryota</taxon>
        <taxon>Viridiplantae</taxon>
        <taxon>Streptophyta</taxon>
        <taxon>Embryophyta</taxon>
        <taxon>Tracheophyta</taxon>
        <taxon>Spermatophyta</taxon>
        <taxon>Magnoliopsida</taxon>
        <taxon>eudicotyledons</taxon>
        <taxon>Gunneridae</taxon>
        <taxon>Pentapetalae</taxon>
        <taxon>rosids</taxon>
        <taxon>fabids</taxon>
        <taxon>Fabales</taxon>
        <taxon>Fabaceae</taxon>
        <taxon>Papilionoideae</taxon>
        <taxon>50 kb inversion clade</taxon>
        <taxon>genistoids sensu lato</taxon>
        <taxon>core genistoids</taxon>
        <taxon>Genisteae</taxon>
        <taxon>Lupinus</taxon>
    </lineage>
</organism>
<evidence type="ECO:0000256" key="1">
    <source>
        <dbReference type="ARBA" id="ARBA00022723"/>
    </source>
</evidence>
<dbReference type="InterPro" id="IPR022776">
    <property type="entry name" value="TRM13/UPF0224_CHHC_Znf_dom"/>
</dbReference>
<dbReference type="AlphaFoldDB" id="A0AAV1XIU4"/>
<dbReference type="PANTHER" id="PTHR21402:SF10">
    <property type="entry name" value="U11_U12 SMALL NUCLEAR RIBONUCLEOPROTEIN 48 KDA PROTEIN"/>
    <property type="match status" value="1"/>
</dbReference>
<evidence type="ECO:0000259" key="5">
    <source>
        <dbReference type="PROSITE" id="PS51800"/>
    </source>
</evidence>
<feature type="compositionally biased region" description="Polar residues" evidence="4">
    <location>
        <begin position="503"/>
        <end position="515"/>
    </location>
</feature>
<evidence type="ECO:0000256" key="2">
    <source>
        <dbReference type="ARBA" id="ARBA00022771"/>
    </source>
</evidence>
<dbReference type="Proteomes" id="UP001497480">
    <property type="component" value="Unassembled WGS sequence"/>
</dbReference>
<keyword evidence="1" id="KW-0479">Metal-binding</keyword>
<evidence type="ECO:0000256" key="4">
    <source>
        <dbReference type="SAM" id="MobiDB-lite"/>
    </source>
</evidence>
<feature type="compositionally biased region" description="Basic and acidic residues" evidence="4">
    <location>
        <begin position="588"/>
        <end position="606"/>
    </location>
</feature>
<keyword evidence="3" id="KW-0862">Zinc</keyword>
<evidence type="ECO:0000313" key="7">
    <source>
        <dbReference type="Proteomes" id="UP001497480"/>
    </source>
</evidence>
<reference evidence="6 7" key="1">
    <citation type="submission" date="2024-03" db="EMBL/GenBank/DDBJ databases">
        <authorList>
            <person name="Martinez-Hernandez J."/>
        </authorList>
    </citation>
    <scope>NUCLEOTIDE SEQUENCE [LARGE SCALE GENOMIC DNA]</scope>
</reference>
<feature type="compositionally biased region" description="Basic and acidic residues" evidence="4">
    <location>
        <begin position="409"/>
        <end position="422"/>
    </location>
</feature>
<feature type="compositionally biased region" description="Basic and acidic residues" evidence="4">
    <location>
        <begin position="489"/>
        <end position="498"/>
    </location>
</feature>
<evidence type="ECO:0000313" key="6">
    <source>
        <dbReference type="EMBL" id="CAL0321047.1"/>
    </source>
</evidence>
<dbReference type="GO" id="GO:0008270">
    <property type="term" value="F:zinc ion binding"/>
    <property type="evidence" value="ECO:0007669"/>
    <property type="project" value="UniProtKB-KW"/>
</dbReference>
<feature type="region of interest" description="Disordered" evidence="4">
    <location>
        <begin position="533"/>
        <end position="649"/>
    </location>
</feature>
<dbReference type="EMBL" id="CAXHTB010000015">
    <property type="protein sequence ID" value="CAL0321047.1"/>
    <property type="molecule type" value="Genomic_DNA"/>
</dbReference>
<feature type="domain" description="CHHC U11-48K-type" evidence="5">
    <location>
        <begin position="45"/>
        <end position="72"/>
    </location>
</feature>
<keyword evidence="7" id="KW-1185">Reference proteome</keyword>
<dbReference type="PROSITE" id="PS51800">
    <property type="entry name" value="ZF_CHHC_U11_48K"/>
    <property type="match status" value="1"/>
</dbReference>
<feature type="compositionally biased region" description="Basic and acidic residues" evidence="4">
    <location>
        <begin position="534"/>
        <end position="545"/>
    </location>
</feature>
<name>A0AAV1XIU4_LUPLU</name>
<evidence type="ECO:0000256" key="3">
    <source>
        <dbReference type="ARBA" id="ARBA00022833"/>
    </source>
</evidence>
<feature type="compositionally biased region" description="Basic and acidic residues" evidence="4">
    <location>
        <begin position="623"/>
        <end position="649"/>
    </location>
</feature>
<accession>A0AAV1XIU4</accession>
<feature type="region of interest" description="Disordered" evidence="4">
    <location>
        <begin position="461"/>
        <end position="521"/>
    </location>
</feature>
<feature type="compositionally biased region" description="Basic and acidic residues" evidence="4">
    <location>
        <begin position="559"/>
        <end position="579"/>
    </location>
</feature>
<feature type="region of interest" description="Disordered" evidence="4">
    <location>
        <begin position="393"/>
        <end position="422"/>
    </location>
</feature>